<dbReference type="OrthoDB" id="1550625at2"/>
<proteinExistence type="predicted"/>
<name>A0A249E068_9ENTR</name>
<gene>
    <name evidence="21" type="ORF">BA171_05725</name>
</gene>
<evidence type="ECO:0000256" key="4">
    <source>
        <dbReference type="ARBA" id="ARBA00022511"/>
    </source>
</evidence>
<dbReference type="GO" id="GO:0090729">
    <property type="term" value="F:toxin activity"/>
    <property type="evidence" value="ECO:0007669"/>
    <property type="project" value="UniProtKB-KW"/>
</dbReference>
<evidence type="ECO:0000256" key="15">
    <source>
        <dbReference type="ARBA" id="ARBA00022870"/>
    </source>
</evidence>
<evidence type="ECO:0000256" key="2">
    <source>
        <dbReference type="ARBA" id="ARBA00004165"/>
    </source>
</evidence>
<dbReference type="GO" id="GO:0020002">
    <property type="term" value="C:host cell plasma membrane"/>
    <property type="evidence" value="ECO:0007669"/>
    <property type="project" value="UniProtKB-SubCell"/>
</dbReference>
<keyword evidence="5" id="KW-0964">Secreted</keyword>
<dbReference type="Proteomes" id="UP000216438">
    <property type="component" value="Chromosome"/>
</dbReference>
<dbReference type="Gene3D" id="2.150.10.10">
    <property type="entry name" value="Serralysin-like metalloprotease, C-terminal"/>
    <property type="match status" value="1"/>
</dbReference>
<dbReference type="Pfam" id="PF11713">
    <property type="entry name" value="Peptidase_C80"/>
    <property type="match status" value="1"/>
</dbReference>
<keyword evidence="4" id="KW-1032">Host cell membrane</keyword>
<keyword evidence="8" id="KW-0808">Transferase</keyword>
<keyword evidence="17" id="KW-0446">Lipid-binding</keyword>
<evidence type="ECO:0000256" key="11">
    <source>
        <dbReference type="ARBA" id="ARBA00022801"/>
    </source>
</evidence>
<dbReference type="GO" id="GO:0046872">
    <property type="term" value="F:metal ion binding"/>
    <property type="evidence" value="ECO:0007669"/>
    <property type="project" value="UniProtKB-KW"/>
</dbReference>
<dbReference type="InterPro" id="IPR038383">
    <property type="entry name" value="CPD_dom_sf"/>
</dbReference>
<comment type="subcellular location">
    <subcellularLocation>
        <location evidence="2">Host cell membrane</location>
    </subcellularLocation>
    <subcellularLocation>
        <location evidence="20">Host cytoplasm</location>
        <location evidence="20">Host cytosol</location>
    </subcellularLocation>
    <subcellularLocation>
        <location evidence="3">Secreted</location>
    </subcellularLocation>
</comment>
<dbReference type="EMBL" id="CP016303">
    <property type="protein sequence ID" value="ASX26547.1"/>
    <property type="molecule type" value="Genomic_DNA"/>
</dbReference>
<comment type="cofactor">
    <cofactor evidence="1">
        <name>Mg(2+)</name>
        <dbReference type="ChEBI" id="CHEBI:18420"/>
    </cofactor>
</comment>
<dbReference type="Gene3D" id="3.40.50.11050">
    <property type="match status" value="1"/>
</dbReference>
<keyword evidence="11" id="KW-0378">Hydrolase</keyword>
<keyword evidence="10" id="KW-0677">Repeat</keyword>
<evidence type="ECO:0000256" key="14">
    <source>
        <dbReference type="ARBA" id="ARBA00022842"/>
    </source>
</evidence>
<dbReference type="GO" id="GO:0016740">
    <property type="term" value="F:transferase activity"/>
    <property type="evidence" value="ECO:0007669"/>
    <property type="project" value="UniProtKB-KW"/>
</dbReference>
<keyword evidence="9" id="KW-0479">Metal-binding</keyword>
<reference evidence="21 22" key="2">
    <citation type="submission" date="2017-09" db="EMBL/GenBank/DDBJ databases">
        <title>The genome of whitefly Bemisia tabaci, a global crop pest, provides novel insights into virus transmission, host adaptation and insecticide resistance.</title>
        <authorList>
            <person name="Kaur N."/>
            <person name="Kliot A."/>
            <person name="Pinheiro P.V."/>
            <person name="Luan J."/>
            <person name="Zheng Y."/>
            <person name="Liu W."/>
            <person name="Sun H."/>
            <person name="Yang X."/>
            <person name="Xu Y."/>
            <person name="Luo Y."/>
            <person name="Kruse A."/>
            <person name="Fisher T.W."/>
            <person name="Nelson D.R."/>
            <person name="Elimelech M."/>
            <person name="MacCoss M."/>
            <person name="Johnson R."/>
            <person name="Cohen E."/>
            <person name="Hunter W.B."/>
            <person name="Brown J.K."/>
            <person name="Jander G."/>
            <person name="Cilia M."/>
            <person name="Douglas A.E."/>
            <person name="Ghanim M."/>
            <person name="Simmons A.M."/>
            <person name="Wintermantel W.M."/>
            <person name="Ling K.-S."/>
            <person name="Fei Z."/>
        </authorList>
    </citation>
    <scope>NUCLEOTIDE SEQUENCE [LARGE SCALE GENOMIC DNA]</scope>
    <source>
        <strain evidence="21 22">MEAM1</strain>
    </source>
</reference>
<keyword evidence="6" id="KW-0800">Toxin</keyword>
<evidence type="ECO:0000256" key="16">
    <source>
        <dbReference type="ARBA" id="ARBA00023026"/>
    </source>
</evidence>
<evidence type="ECO:0000256" key="3">
    <source>
        <dbReference type="ARBA" id="ARBA00004613"/>
    </source>
</evidence>
<evidence type="ECO:0000256" key="13">
    <source>
        <dbReference type="ARBA" id="ARBA00022813"/>
    </source>
</evidence>
<evidence type="ECO:0000313" key="21">
    <source>
        <dbReference type="EMBL" id="ASX26547.1"/>
    </source>
</evidence>
<evidence type="ECO:0000256" key="5">
    <source>
        <dbReference type="ARBA" id="ARBA00022525"/>
    </source>
</evidence>
<reference evidence="22" key="1">
    <citation type="submission" date="2016-06" db="EMBL/GenBank/DDBJ databases">
        <authorList>
            <person name="Chen W."/>
            <person name="Hasegawa D.K."/>
        </authorList>
    </citation>
    <scope>NUCLEOTIDE SEQUENCE [LARGE SCALE GENOMIC DNA]</scope>
    <source>
        <strain evidence="22">MEAM1</strain>
    </source>
</reference>
<evidence type="ECO:0000256" key="1">
    <source>
        <dbReference type="ARBA" id="ARBA00001946"/>
    </source>
</evidence>
<dbReference type="GO" id="GO:0008234">
    <property type="term" value="F:cysteine-type peptidase activity"/>
    <property type="evidence" value="ECO:0007669"/>
    <property type="project" value="UniProtKB-KW"/>
</dbReference>
<organism evidence="21 22">
    <name type="scientific">Candidatus Hamiltonella defensa</name>
    <name type="common">Bemisia tabaci</name>
    <dbReference type="NCBI Taxonomy" id="672795"/>
    <lineage>
        <taxon>Bacteria</taxon>
        <taxon>Pseudomonadati</taxon>
        <taxon>Pseudomonadota</taxon>
        <taxon>Gammaproteobacteria</taxon>
        <taxon>Enterobacterales</taxon>
        <taxon>Enterobacteriaceae</taxon>
        <taxon>aphid secondary symbionts</taxon>
        <taxon>Candidatus Williamhamiltonella</taxon>
    </lineage>
</organism>
<evidence type="ECO:0000256" key="19">
    <source>
        <dbReference type="ARBA" id="ARBA00023200"/>
    </source>
</evidence>
<keyword evidence="15" id="KW-1043">Host membrane</keyword>
<protein>
    <submittedName>
        <fullName evidence="21">Peptidase C80</fullName>
    </submittedName>
</protein>
<dbReference type="GO" id="GO:0005576">
    <property type="term" value="C:extracellular region"/>
    <property type="evidence" value="ECO:0007669"/>
    <property type="project" value="UniProtKB-SubCell"/>
</dbReference>
<keyword evidence="12" id="KW-0788">Thiol protease</keyword>
<keyword evidence="19" id="KW-1035">Host cytoplasm</keyword>
<dbReference type="GO" id="GO:0044164">
    <property type="term" value="C:host cell cytosol"/>
    <property type="evidence" value="ECO:0007669"/>
    <property type="project" value="UniProtKB-SubCell"/>
</dbReference>
<sequence>MTQEQSPSFLVPELRSDAHTQRIKRTPAGFVPVDQWEVQSVITRSDGGSTRYVGQLIIQLENNPTVLNAALRLAGKHPGSVLVQLDQQNHYRVLSGSPKTLQGKLRWQVVGHGSEVYADGKLDPIRAISGIKPDDLATLLIKFNQHFSKKYTIDSTPNRISLVGCRLIDHNGKNFATQFAHAMKSSGIQAEISARKGLVSVPHEGFGKKFTRETKLVNRAQTAGETLLLGWDKTGSLIYKKHSSAFRLLSPVLDAWAPRHFTDPKTQNKTFKYLVYPSSIRDLMDRKGVFSKNIKEKLSQSDFISASILSNQTLGDHKVGVILEVPEQNILAAAPHESIFKPNLEGMFQSSGERIRSIKKKGLQKTNQMINAIEDRLSHTKNRPLSALVRHGLLSNQLFSYPQRVTTPDDIIHQTLTGNTVLVTGRPDVNIYPNYPVTKNIKITGLFLIDSDDPKNKEGSMSFTLLREAAREMTQELDIELKIIKIRRKVDSDKSAQSNITPKINQHRPIDLVEMTPDQKNISFSGSFLTEKLQRIWILINGIASNNNTSFGPHDLKLLREFFHLPSRRLDWKRLNQTVSHPLFYSQFIGQIQCLMELSDTHGQFRGLTGQTALKRLSDWQNFVFDNMMHWNSLIKIYTPRIAGHPAIYPVMQGIYMGDGSDVAQQKAQKVSLAYLSMLRLGDKDLRVKLLKAFQTHAEIHAQKIFFDSTDQDINTFGRLIHELEEKGAFIKKGLQKPAEFFNTLANETAGYYQLRMGEHILTIAKRQGTDQKTHWYLYDANFGEIVFTDNHTQNTSHILKSMLNDYFACLRSFSARNAAFLLDVYQLNFAQILTSPSVKKLKQFISKEDRESLFLSTLKPVKTQTNKNSLEFSKLFRTVGMLGQVNKGISWIRSLTLLSHYWSRRSSEQLNPSQKNALELEAQLAIASLVYDVGNVCLELSSKKLGHHLIEKFSSQSFRVIASRMQRFQYAAGMNLVRYGGACLNMLGAAFDIYQAHKAGTELKTVTDPDVRQDLQFSLAVSSLSASITIASGLALLALAGKMALVSGAVGIALGVLTAVVGGMYVSVRQIQQIERYTNLTGLQKLRTGWLSFWGADIDVEVTNQVTKGKAKEQAKKNVHDQFKKNFQALLDSDKQIEAVYYSMGEIMLSEHPYQKLKGKKWTMLSSPSIPLNQYLFIDSIKDKILPSQAQTILSDYQTQKLGHRALYADLRLEDSEYKFYDIEGLLPTDDQISLDTDAHSESILSLKRPVEPSSSSSLSASVVKSDSADFKNLAKIYFFLGGGNDEVTGHPEKSNVFDIGDGVKNFKGGHQSDTFIFNGTKALSQPSVFDGVKGTDALIANKKPSQGGYYVNLQENAFYFTHEHQKIAVLKNIDHIETCAETDDVILGNAQSNILNGKGGKDKLIGFDGNDILVAQAGKLDGGKGTDSYRVLQNTDGEAALLIIEEDDDPDTLSHVFLDYSVTQIISIKRIKQHLFIELKNDNQSITTLTLFHLYSAFEPKKRRLTSQYIFYTKDGVIFSGLPAEIAFDPNKDEPETLILMATYAPKFNQKLSLPKTDSLKKPFIIQKMSEQKQTGMIDISGEKKILPDFLRLVAQETGFDDDLQGNELSNILHSKTGEDILEGKGGRDVYIIEDRPTEEVRIHNYDAPKTGSPEQDIILLPFLLKDIRITQDDDDVILSHFYAPAEHVNLRLMNFMIEESYRHLSIIDKGGRVHTVSVNAKNEPDFVQDHLFPHMSTKNGDHILSQLRQITPEFSEAEQVFHVDREHILQTGDTGNVILTPHTLFP</sequence>
<dbReference type="PROSITE" id="PS51771">
    <property type="entry name" value="CGT_MARTX_CPD"/>
    <property type="match status" value="1"/>
</dbReference>
<evidence type="ECO:0000313" key="22">
    <source>
        <dbReference type="Proteomes" id="UP000216438"/>
    </source>
</evidence>
<keyword evidence="14" id="KW-0460">Magnesium</keyword>
<dbReference type="RefSeq" id="WP_016856819.1">
    <property type="nucleotide sequence ID" value="NZ_CP016303.1"/>
</dbReference>
<dbReference type="SUPFAM" id="SSF51120">
    <property type="entry name" value="beta-Roll"/>
    <property type="match status" value="1"/>
</dbReference>
<dbReference type="InterPro" id="IPR020974">
    <property type="entry name" value="CPD_dom"/>
</dbReference>
<accession>A0A249E068</accession>
<dbReference type="InterPro" id="IPR011049">
    <property type="entry name" value="Serralysin-like_metalloprot_C"/>
</dbReference>
<evidence type="ECO:0000256" key="10">
    <source>
        <dbReference type="ARBA" id="ARBA00022737"/>
    </source>
</evidence>
<keyword evidence="16" id="KW-0843">Virulence</keyword>
<evidence type="ECO:0000256" key="7">
    <source>
        <dbReference type="ARBA" id="ARBA00022670"/>
    </source>
</evidence>
<evidence type="ECO:0000256" key="6">
    <source>
        <dbReference type="ARBA" id="ARBA00022656"/>
    </source>
</evidence>
<evidence type="ECO:0000256" key="8">
    <source>
        <dbReference type="ARBA" id="ARBA00022679"/>
    </source>
</evidence>
<dbReference type="GO" id="GO:0006508">
    <property type="term" value="P:proteolysis"/>
    <property type="evidence" value="ECO:0007669"/>
    <property type="project" value="UniProtKB-KW"/>
</dbReference>
<dbReference type="GO" id="GO:0008289">
    <property type="term" value="F:lipid binding"/>
    <property type="evidence" value="ECO:0007669"/>
    <property type="project" value="UniProtKB-KW"/>
</dbReference>
<evidence type="ECO:0000256" key="18">
    <source>
        <dbReference type="ARBA" id="ARBA00023136"/>
    </source>
</evidence>
<evidence type="ECO:0000256" key="12">
    <source>
        <dbReference type="ARBA" id="ARBA00022807"/>
    </source>
</evidence>
<keyword evidence="18" id="KW-0472">Membrane</keyword>
<keyword evidence="13" id="KW-0068">Autocatalytic cleavage</keyword>
<evidence type="ECO:0000256" key="17">
    <source>
        <dbReference type="ARBA" id="ARBA00023121"/>
    </source>
</evidence>
<evidence type="ECO:0000256" key="20">
    <source>
        <dbReference type="ARBA" id="ARBA00023586"/>
    </source>
</evidence>
<keyword evidence="7" id="KW-0645">Protease</keyword>
<evidence type="ECO:0000256" key="9">
    <source>
        <dbReference type="ARBA" id="ARBA00022723"/>
    </source>
</evidence>